<keyword evidence="1 6" id="KW-0245">EGF-like domain</keyword>
<dbReference type="FunFam" id="2.10.25.10:FF:000255">
    <property type="entry name" value="Sushi, nidogen and EGF-like domains 1"/>
    <property type="match status" value="1"/>
</dbReference>
<proteinExistence type="predicted"/>
<dbReference type="PROSITE" id="PS00022">
    <property type="entry name" value="EGF_1"/>
    <property type="match status" value="14"/>
</dbReference>
<feature type="domain" description="C-type lectin" evidence="11">
    <location>
        <begin position="895"/>
        <end position="1014"/>
    </location>
</feature>
<keyword evidence="12" id="KW-1185">Reference proteome</keyword>
<dbReference type="SUPFAM" id="SSF56436">
    <property type="entry name" value="C-type lectin-like"/>
    <property type="match status" value="2"/>
</dbReference>
<evidence type="ECO:0000256" key="4">
    <source>
        <dbReference type="ARBA" id="ARBA00023157"/>
    </source>
</evidence>
<evidence type="ECO:0000256" key="6">
    <source>
        <dbReference type="PROSITE-ProRule" id="PRU00076"/>
    </source>
</evidence>
<dbReference type="KEGG" id="bfo:118413385"/>
<feature type="domain" description="EGF-like" evidence="10">
    <location>
        <begin position="1068"/>
        <end position="1104"/>
    </location>
</feature>
<dbReference type="SMART" id="SM00034">
    <property type="entry name" value="CLECT"/>
    <property type="match status" value="2"/>
</dbReference>
<feature type="signal peptide" evidence="9">
    <location>
        <begin position="1"/>
        <end position="26"/>
    </location>
</feature>
<dbReference type="InterPro" id="IPR011042">
    <property type="entry name" value="6-blade_b-propeller_TolB-like"/>
</dbReference>
<dbReference type="InterPro" id="IPR016186">
    <property type="entry name" value="C-type_lectin-like/link_sf"/>
</dbReference>
<feature type="disulfide bond" evidence="6">
    <location>
        <begin position="784"/>
        <end position="793"/>
    </location>
</feature>
<feature type="disulfide bond" evidence="6">
    <location>
        <begin position="860"/>
        <end position="869"/>
    </location>
</feature>
<dbReference type="Pfam" id="PF00059">
    <property type="entry name" value="Lectin_C"/>
    <property type="match status" value="2"/>
</dbReference>
<evidence type="ECO:0000256" key="8">
    <source>
        <dbReference type="SAM" id="MobiDB-lite"/>
    </source>
</evidence>
<feature type="region of interest" description="Disordered" evidence="8">
    <location>
        <begin position="27"/>
        <end position="93"/>
    </location>
</feature>
<keyword evidence="3" id="KW-0677">Repeat</keyword>
<feature type="domain" description="EGF-like" evidence="10">
    <location>
        <begin position="492"/>
        <end position="528"/>
    </location>
</feature>
<evidence type="ECO:0000259" key="10">
    <source>
        <dbReference type="PROSITE" id="PS50026"/>
    </source>
</evidence>
<dbReference type="SUPFAM" id="SSF57196">
    <property type="entry name" value="EGF/Laminin"/>
    <property type="match status" value="8"/>
</dbReference>
<dbReference type="InterPro" id="IPR000152">
    <property type="entry name" value="EGF-type_Asp/Asn_hydroxyl_site"/>
</dbReference>
<dbReference type="Gene3D" id="3.10.100.10">
    <property type="entry name" value="Mannose-Binding Protein A, subunit A"/>
    <property type="match status" value="2"/>
</dbReference>
<sequence>MQTYRGIVLLLWGVLAIQLMSHQAAAEAPPDSDTNFTPDEAAAARSGGESDGGDPDSTVDTAEGAKPTAFEKGDPNSLQLGKPVGGSAVSTGNRAAPAGHKLILVADATDRSISRLTTEDDIQFQWGRYEIDNDFHRPIAVDYDRTEDFIYWTSVNGANSVVFRSPYETGTGLRLDGQQASVPDGIAVDVISRNLYWTDTGTDRIIVSRLDGSFRKSLITQGLDEPRAIVVDPNSGWMYWTDWGNPSKIERAQMDGTQRSVIVNVVQGHWPNGLALDAAENRLYWCNGGTGAIWTSGVTGSNPSPTQLFTQSAGDVNAHLFGIAVDETHLYWTAWNIPGVHRISKSLTGYVRLNLPHFQKLYDIHVRTDSNTPSQPNACSVSNGNCAQLCLPVPGGGWTCACQDGWSLGSDGRSCISDTCLPNPCQNGGQCIGEDDSYSCDCLDGFSGVNCLTNINECASGPCQNGGQCQDGDNSYSCDCPDGFSGVNCQTNINECASGPCQNGGQCQDGDNSYTCDCPDGFSGVNCQININECASGPCQNGGQCQDGDNSYSCDCPDGFSGVNCQININECASGPCQNGGQCQDGDNSYSCDCPDGFSGVNCQTNINECASGPCQNGGQCQDGDNSYTCDCPDGFSGVNCQTNINECASGPCQNGGQCQDGDNSYSCDCPDGFSGVNCQININECAFGPCQNGGQCQDGDNSYTCDCPDGFSGVNCQININECASGPCQNGGQCQDGDNSYTCDCPDGFSGVNCQTNINECASGPCQNGGQCQDGDNSYTCDCPDGFSGVNCQININECASGPCQNGGQCQDGDNSYTCDCPDGFSGVNCQININECASGPCQNGGQCQDGDNSYTCDCPDGFLGERCEISATEPPQTTPQGTSSVCESGWFHHEGTCYCLLDDQSTYSEAARSCAELDVYGQLAVVKRPSTHRFLMDYVERFGGGSPWIGIDDGTTEGVWKYVDGDLVSDPFNEWADGTWNSRKKDCVRMSETFGYHWQPMPCGTRLSYICEYPLLPPTDVPTPTTPDVERCEPETCNQGGICIDGPSSYTCYCLPGFLGDHCETETDECDPNPCQNGGVCTDGQLSYTCRCPSGFGGVNCQLTCPVGFTLFKDQCYWFSPASLRKTVASAETDCDARDARLACVKDEDTHNFLKMTIATTNRRPYWIGLSDRVVEGTWRHSDGTELGSFRPFRPSRNTNNVWRDCVLMWPASSYQWLYYSCNSRRNFVCQRAASP</sequence>
<dbReference type="SUPFAM" id="SSF63825">
    <property type="entry name" value="YWTD domain"/>
    <property type="match status" value="1"/>
</dbReference>
<feature type="domain" description="EGF-like" evidence="10">
    <location>
        <begin position="720"/>
        <end position="756"/>
    </location>
</feature>
<dbReference type="FunFam" id="2.10.25.10:FF:000004">
    <property type="entry name" value="Neurogenic locus notch 1"/>
    <property type="match status" value="5"/>
</dbReference>
<feature type="repeat" description="LDL-receptor class B" evidence="7">
    <location>
        <begin position="193"/>
        <end position="235"/>
    </location>
</feature>
<dbReference type="OMA" id="CINCANS"/>
<feature type="domain" description="C-type lectin" evidence="11">
    <location>
        <begin position="1114"/>
        <end position="1233"/>
    </location>
</feature>
<dbReference type="InterPro" id="IPR000742">
    <property type="entry name" value="EGF"/>
</dbReference>
<dbReference type="CDD" id="cd00037">
    <property type="entry name" value="CLECT"/>
    <property type="match status" value="2"/>
</dbReference>
<dbReference type="Pfam" id="PF00008">
    <property type="entry name" value="EGF"/>
    <property type="match status" value="14"/>
</dbReference>
<feature type="disulfide bond" evidence="6">
    <location>
        <begin position="594"/>
        <end position="603"/>
    </location>
</feature>
<feature type="domain" description="EGF-like" evidence="10">
    <location>
        <begin position="416"/>
        <end position="452"/>
    </location>
</feature>
<keyword evidence="4 6" id="KW-1015">Disulfide bond</keyword>
<feature type="domain" description="EGF-like" evidence="10">
    <location>
        <begin position="1030"/>
        <end position="1066"/>
    </location>
</feature>
<dbReference type="InterPro" id="IPR001881">
    <property type="entry name" value="EGF-like_Ca-bd_dom"/>
</dbReference>
<feature type="disulfide bond" evidence="6">
    <location>
        <begin position="518"/>
        <end position="527"/>
    </location>
</feature>
<dbReference type="PROSITE" id="PS00010">
    <property type="entry name" value="ASX_HYDROXYL"/>
    <property type="match status" value="13"/>
</dbReference>
<dbReference type="InterPro" id="IPR016187">
    <property type="entry name" value="CTDL_fold"/>
</dbReference>
<organism evidence="12 13">
    <name type="scientific">Branchiostoma floridae</name>
    <name type="common">Florida lancelet</name>
    <name type="synonym">Amphioxus</name>
    <dbReference type="NCBI Taxonomy" id="7739"/>
    <lineage>
        <taxon>Eukaryota</taxon>
        <taxon>Metazoa</taxon>
        <taxon>Chordata</taxon>
        <taxon>Cephalochordata</taxon>
        <taxon>Leptocardii</taxon>
        <taxon>Amphioxiformes</taxon>
        <taxon>Branchiostomatidae</taxon>
        <taxon>Branchiostoma</taxon>
    </lineage>
</organism>
<feature type="domain" description="EGF-like" evidence="10">
    <location>
        <begin position="758"/>
        <end position="794"/>
    </location>
</feature>
<feature type="disulfide bond" evidence="6">
    <location>
        <begin position="746"/>
        <end position="755"/>
    </location>
</feature>
<evidence type="ECO:0000256" key="1">
    <source>
        <dbReference type="ARBA" id="ARBA00022536"/>
    </source>
</evidence>
<feature type="domain" description="EGF-like" evidence="10">
    <location>
        <begin position="530"/>
        <end position="566"/>
    </location>
</feature>
<evidence type="ECO:0000256" key="5">
    <source>
        <dbReference type="ARBA" id="ARBA00023180"/>
    </source>
</evidence>
<dbReference type="FunFam" id="3.10.100.10:FF:000141">
    <property type="entry name" value="Uncharacterized protein"/>
    <property type="match status" value="2"/>
</dbReference>
<accession>A0A9J7KZG6</accession>
<dbReference type="Gene3D" id="2.120.10.30">
    <property type="entry name" value="TolB, C-terminal domain"/>
    <property type="match status" value="1"/>
</dbReference>
<dbReference type="PROSITE" id="PS50026">
    <property type="entry name" value="EGF_3"/>
    <property type="match status" value="14"/>
</dbReference>
<feature type="domain" description="EGF-like" evidence="10">
    <location>
        <begin position="644"/>
        <end position="680"/>
    </location>
</feature>
<feature type="disulfide bond" evidence="6">
    <location>
        <begin position="822"/>
        <end position="831"/>
    </location>
</feature>
<dbReference type="FunFam" id="2.10.25.10:FF:000066">
    <property type="entry name" value="FAT atypical cadherin 4"/>
    <property type="match status" value="1"/>
</dbReference>
<evidence type="ECO:0000256" key="2">
    <source>
        <dbReference type="ARBA" id="ARBA00022729"/>
    </source>
</evidence>
<feature type="disulfide bond" evidence="6">
    <location>
        <begin position="480"/>
        <end position="489"/>
    </location>
</feature>
<feature type="repeat" description="LDL-receptor class B" evidence="7">
    <location>
        <begin position="236"/>
        <end position="280"/>
    </location>
</feature>
<dbReference type="Pfam" id="PF00058">
    <property type="entry name" value="Ldl_recept_b"/>
    <property type="match status" value="2"/>
</dbReference>
<dbReference type="Proteomes" id="UP000001554">
    <property type="component" value="Chromosome 4"/>
</dbReference>
<dbReference type="FunFam" id="2.10.25.10:FF:000122">
    <property type="entry name" value="Protein crumbs homolog 2"/>
    <property type="match status" value="7"/>
</dbReference>
<dbReference type="InterPro" id="IPR018097">
    <property type="entry name" value="EGF_Ca-bd_CS"/>
</dbReference>
<dbReference type="GO" id="GO:0051240">
    <property type="term" value="P:positive regulation of multicellular organismal process"/>
    <property type="evidence" value="ECO:0007669"/>
    <property type="project" value="UniProtKB-ARBA"/>
</dbReference>
<reference evidence="12" key="1">
    <citation type="journal article" date="2020" name="Nat. Ecol. Evol.">
        <title>Deeply conserved synteny resolves early events in vertebrate evolution.</title>
        <authorList>
            <person name="Simakov O."/>
            <person name="Marletaz F."/>
            <person name="Yue J.X."/>
            <person name="O'Connell B."/>
            <person name="Jenkins J."/>
            <person name="Brandt A."/>
            <person name="Calef R."/>
            <person name="Tung C.H."/>
            <person name="Huang T.K."/>
            <person name="Schmutz J."/>
            <person name="Satoh N."/>
            <person name="Yu J.K."/>
            <person name="Putnam N.H."/>
            <person name="Green R.E."/>
            <person name="Rokhsar D.S."/>
        </authorList>
    </citation>
    <scope>NUCLEOTIDE SEQUENCE [LARGE SCALE GENOMIC DNA]</scope>
    <source>
        <strain evidence="12">S238N-H82</strain>
    </source>
</reference>
<dbReference type="SMART" id="SM00179">
    <property type="entry name" value="EGF_CA"/>
    <property type="match status" value="15"/>
</dbReference>
<feature type="domain" description="EGF-like" evidence="10">
    <location>
        <begin position="454"/>
        <end position="490"/>
    </location>
</feature>
<dbReference type="CDD" id="cd00054">
    <property type="entry name" value="EGF_CA"/>
    <property type="match status" value="14"/>
</dbReference>
<dbReference type="PANTHER" id="PTHR12916">
    <property type="entry name" value="CYTOCHROME C OXIDASE POLYPEPTIDE VIC-2"/>
    <property type="match status" value="1"/>
</dbReference>
<evidence type="ECO:0000256" key="3">
    <source>
        <dbReference type="ARBA" id="ARBA00022737"/>
    </source>
</evidence>
<feature type="domain" description="EGF-like" evidence="10">
    <location>
        <begin position="568"/>
        <end position="604"/>
    </location>
</feature>
<feature type="domain" description="EGF-like" evidence="10">
    <location>
        <begin position="834"/>
        <end position="870"/>
    </location>
</feature>
<dbReference type="GO" id="GO:0005509">
    <property type="term" value="F:calcium ion binding"/>
    <property type="evidence" value="ECO:0007669"/>
    <property type="project" value="InterPro"/>
</dbReference>
<protein>
    <submittedName>
        <fullName evidence="13">Fibropellin-1-like isoform X1</fullName>
    </submittedName>
</protein>
<evidence type="ECO:0000313" key="12">
    <source>
        <dbReference type="Proteomes" id="UP000001554"/>
    </source>
</evidence>
<dbReference type="SMART" id="SM00181">
    <property type="entry name" value="EGF"/>
    <property type="match status" value="15"/>
</dbReference>
<dbReference type="RefSeq" id="XP_035672640.1">
    <property type="nucleotide sequence ID" value="XM_035816747.1"/>
</dbReference>
<evidence type="ECO:0000259" key="11">
    <source>
        <dbReference type="PROSITE" id="PS50041"/>
    </source>
</evidence>
<evidence type="ECO:0000256" key="9">
    <source>
        <dbReference type="SAM" id="SignalP"/>
    </source>
</evidence>
<feature type="domain" description="EGF-like" evidence="10">
    <location>
        <begin position="682"/>
        <end position="718"/>
    </location>
</feature>
<feature type="disulfide bond" evidence="6">
    <location>
        <begin position="708"/>
        <end position="717"/>
    </location>
</feature>
<dbReference type="FunFam" id="2.120.10.30:FF:000241">
    <property type="entry name" value="Low-density lipoprotein receptor-related protein 6"/>
    <property type="match status" value="1"/>
</dbReference>
<reference evidence="13" key="2">
    <citation type="submission" date="2025-08" db="UniProtKB">
        <authorList>
            <consortium name="RefSeq"/>
        </authorList>
    </citation>
    <scope>IDENTIFICATION</scope>
    <source>
        <strain evidence="13">S238N-H82</strain>
        <tissue evidence="13">Testes</tissue>
    </source>
</reference>
<dbReference type="OrthoDB" id="283575at2759"/>
<dbReference type="GO" id="GO:0003008">
    <property type="term" value="P:system process"/>
    <property type="evidence" value="ECO:0007669"/>
    <property type="project" value="UniProtKB-ARBA"/>
</dbReference>
<evidence type="ECO:0000313" key="13">
    <source>
        <dbReference type="RefSeq" id="XP_035672640.1"/>
    </source>
</evidence>
<feature type="domain" description="EGF-like" evidence="10">
    <location>
        <begin position="606"/>
        <end position="642"/>
    </location>
</feature>
<feature type="domain" description="EGF-like" evidence="10">
    <location>
        <begin position="796"/>
        <end position="832"/>
    </location>
</feature>
<dbReference type="Pfam" id="PF14670">
    <property type="entry name" value="FXa_inhibition"/>
    <property type="match status" value="1"/>
</dbReference>
<keyword evidence="5" id="KW-0325">Glycoprotein</keyword>
<comment type="caution">
    <text evidence="6">Lacks conserved residue(s) required for the propagation of feature annotation.</text>
</comment>
<feature type="disulfide bond" evidence="6">
    <location>
        <begin position="442"/>
        <end position="451"/>
    </location>
</feature>
<evidence type="ECO:0000256" key="7">
    <source>
        <dbReference type="PROSITE-ProRule" id="PRU00461"/>
    </source>
</evidence>
<feature type="disulfide bond" evidence="6">
    <location>
        <begin position="556"/>
        <end position="565"/>
    </location>
</feature>
<dbReference type="GeneID" id="118413385"/>
<dbReference type="PROSITE" id="PS01186">
    <property type="entry name" value="EGF_2"/>
    <property type="match status" value="13"/>
</dbReference>
<feature type="disulfide bond" evidence="6">
    <location>
        <begin position="1094"/>
        <end position="1103"/>
    </location>
</feature>
<dbReference type="PRINTS" id="PR00010">
    <property type="entry name" value="EGFBLOOD"/>
</dbReference>
<feature type="disulfide bond" evidence="6">
    <location>
        <begin position="632"/>
        <end position="641"/>
    </location>
</feature>
<dbReference type="PANTHER" id="PTHR12916:SF9">
    <property type="entry name" value="NEUROGENIC LOCUS NOTCH HOMOLOG PROTEIN 1-RELATED"/>
    <property type="match status" value="1"/>
</dbReference>
<dbReference type="InterPro" id="IPR001304">
    <property type="entry name" value="C-type_lectin-like"/>
</dbReference>
<dbReference type="PROSITE" id="PS01187">
    <property type="entry name" value="EGF_CA"/>
    <property type="match status" value="5"/>
</dbReference>
<name>A0A9J7KZG6_BRAFL</name>
<dbReference type="PROSITE" id="PS50041">
    <property type="entry name" value="C_TYPE_LECTIN_2"/>
    <property type="match status" value="2"/>
</dbReference>
<feature type="disulfide bond" evidence="6">
    <location>
        <begin position="670"/>
        <end position="679"/>
    </location>
</feature>
<feature type="chain" id="PRO_5039951051" evidence="9">
    <location>
        <begin position="27"/>
        <end position="1238"/>
    </location>
</feature>
<dbReference type="Gene3D" id="2.10.25.10">
    <property type="entry name" value="Laminin"/>
    <property type="match status" value="14"/>
</dbReference>
<feature type="disulfide bond" evidence="6">
    <location>
        <begin position="1056"/>
        <end position="1065"/>
    </location>
</feature>
<dbReference type="PROSITE" id="PS51120">
    <property type="entry name" value="LDLRB"/>
    <property type="match status" value="2"/>
</dbReference>
<dbReference type="AlphaFoldDB" id="A0A9J7KZG6"/>
<dbReference type="InterPro" id="IPR000033">
    <property type="entry name" value="LDLR_classB_rpt"/>
</dbReference>
<gene>
    <name evidence="13" type="primary">LOC118413385</name>
</gene>
<dbReference type="SUPFAM" id="SSF57184">
    <property type="entry name" value="Growth factor receptor domain"/>
    <property type="match status" value="2"/>
</dbReference>
<dbReference type="InterPro" id="IPR009030">
    <property type="entry name" value="Growth_fac_rcpt_cys_sf"/>
</dbReference>
<dbReference type="SMART" id="SM00135">
    <property type="entry name" value="LY"/>
    <property type="match status" value="4"/>
</dbReference>
<keyword evidence="2 9" id="KW-0732">Signal</keyword>